<reference evidence="2 3" key="1">
    <citation type="submission" date="2021-01" db="EMBL/GenBank/DDBJ databases">
        <title>Tumebacillus sp. strain ITR2 16S ribosomal RNA gene Genome sequencing and assembly.</title>
        <authorList>
            <person name="Kang M."/>
        </authorList>
    </citation>
    <scope>NUCLEOTIDE SEQUENCE [LARGE SCALE GENOMIC DNA]</scope>
    <source>
        <strain evidence="2 3">ITR2</strain>
    </source>
</reference>
<feature type="signal peptide" evidence="1">
    <location>
        <begin position="1"/>
        <end position="25"/>
    </location>
</feature>
<organism evidence="2 3">
    <name type="scientific">Tumebacillus amylolyticus</name>
    <dbReference type="NCBI Taxonomy" id="2801339"/>
    <lineage>
        <taxon>Bacteria</taxon>
        <taxon>Bacillati</taxon>
        <taxon>Bacillota</taxon>
        <taxon>Bacilli</taxon>
        <taxon>Bacillales</taxon>
        <taxon>Alicyclobacillaceae</taxon>
        <taxon>Tumebacillus</taxon>
    </lineage>
</organism>
<keyword evidence="3" id="KW-1185">Reference proteome</keyword>
<sequence length="446" mass="49766">MKRRHLVSLLLTAVLPLTFVQSAGAFTNTSTRTMYVKQEIQNANSFYTDLTLKNAKYADMEASPFAFYRATNHLYYADLDTGVIPVPSQWKTTSNVQTWLSGDFHTQNVGFLDNDNGKVVFDLNDFDESYIGPFYWDLLRYTTSLFLMKPELGTSLSDSDIRDVASTFLSTYQTTLSSVNGNSNEKDLYLDKAALTGFMDDQIASVQSKYSTSTLLSKWTSLQNGVRRFNFANPDLGVPTATDRAEVGSYFGIKDQAVRLNSGLGSQGVKKYYLLVEGPTSSQDDDVILEVKEERLPSLFHVHTVSQSLYTSQFSNHGTRTSTANKALLNHVDNYAGSLQSATRTYYVHRISPWKKGFDPADFKSKSDLTEFAKASAQALAYAHARSDRDYNSTYVSYNFEDGALQAIALWPQFKTTVSQLAENYAAQVQADYNSFVGLVNSGQLP</sequence>
<protein>
    <submittedName>
        <fullName evidence="2">DUF2252 family protein</fullName>
    </submittedName>
</protein>
<evidence type="ECO:0000313" key="2">
    <source>
        <dbReference type="EMBL" id="MBL0386087.1"/>
    </source>
</evidence>
<keyword evidence="1" id="KW-0732">Signal</keyword>
<dbReference type="PANTHER" id="PTHR39441:SF1">
    <property type="entry name" value="DUF2252 DOMAIN-CONTAINING PROTEIN"/>
    <property type="match status" value="1"/>
</dbReference>
<dbReference type="RefSeq" id="WP_201631914.1">
    <property type="nucleotide sequence ID" value="NZ_JAEQNB010000001.1"/>
</dbReference>
<accession>A0ABS1J741</accession>
<evidence type="ECO:0000256" key="1">
    <source>
        <dbReference type="SAM" id="SignalP"/>
    </source>
</evidence>
<comment type="caution">
    <text evidence="2">The sequence shown here is derived from an EMBL/GenBank/DDBJ whole genome shotgun (WGS) entry which is preliminary data.</text>
</comment>
<dbReference type="PANTHER" id="PTHR39441">
    <property type="entry name" value="DUF2252 DOMAIN-CONTAINING PROTEIN"/>
    <property type="match status" value="1"/>
</dbReference>
<dbReference type="InterPro" id="IPR018721">
    <property type="entry name" value="DUF2252"/>
</dbReference>
<evidence type="ECO:0000313" key="3">
    <source>
        <dbReference type="Proteomes" id="UP000602284"/>
    </source>
</evidence>
<dbReference type="EMBL" id="JAEQNB010000001">
    <property type="protein sequence ID" value="MBL0386087.1"/>
    <property type="molecule type" value="Genomic_DNA"/>
</dbReference>
<feature type="chain" id="PRO_5045676779" evidence="1">
    <location>
        <begin position="26"/>
        <end position="446"/>
    </location>
</feature>
<dbReference type="Proteomes" id="UP000602284">
    <property type="component" value="Unassembled WGS sequence"/>
</dbReference>
<dbReference type="Pfam" id="PF10009">
    <property type="entry name" value="DUF2252"/>
    <property type="match status" value="1"/>
</dbReference>
<proteinExistence type="predicted"/>
<name>A0ABS1J741_9BACL</name>
<gene>
    <name evidence="2" type="ORF">JJB07_05415</name>
</gene>